<evidence type="ECO:0000256" key="2">
    <source>
        <dbReference type="ARBA" id="ARBA00022664"/>
    </source>
</evidence>
<sequence>MLEKMAEEFLKKAAKKGKKGAGDVEALKYVAKYREESERCAAEIAESVRETLMSGNGKRKGSEATKDAAEGKKMKIWMGKRKLGESDSDDTDEDESYEEEKEKSVVLNSGNQSDSNKEAEGSSGSVTGGKQDREYSGVGSSESGSEEEKEIVVQQGRVELGGCPGGESLHTEACEDDRITQCTDKPCSESVVSWNCADEAEKQNCNGHVSVNLDVVVSEAPSFPSSENGEDKSALAYMEADGSSEYKSVVHEETGASASTAEIEKPLNFESFNSAAELEVLGIERLKTELQARGLKCGGTLQERAARLFLLKFTPLDQLRKKLLAKK</sequence>
<evidence type="ECO:0000256" key="4">
    <source>
        <dbReference type="ARBA" id="ARBA00023242"/>
    </source>
</evidence>
<accession>A0AAD7LQM8</accession>
<organism evidence="7 8">
    <name type="scientific">Quillaja saponaria</name>
    <name type="common">Soap bark tree</name>
    <dbReference type="NCBI Taxonomy" id="32244"/>
    <lineage>
        <taxon>Eukaryota</taxon>
        <taxon>Viridiplantae</taxon>
        <taxon>Streptophyta</taxon>
        <taxon>Embryophyta</taxon>
        <taxon>Tracheophyta</taxon>
        <taxon>Spermatophyta</taxon>
        <taxon>Magnoliopsida</taxon>
        <taxon>eudicotyledons</taxon>
        <taxon>Gunneridae</taxon>
        <taxon>Pentapetalae</taxon>
        <taxon>rosids</taxon>
        <taxon>fabids</taxon>
        <taxon>Fabales</taxon>
        <taxon>Quillajaceae</taxon>
        <taxon>Quillaja</taxon>
    </lineage>
</organism>
<dbReference type="InterPro" id="IPR025086">
    <property type="entry name" value="SDE2/SF3A3_SAP"/>
</dbReference>
<dbReference type="PANTHER" id="PTHR12786:SF1">
    <property type="entry name" value="SPLICING REGULATOR SDE2"/>
    <property type="match status" value="1"/>
</dbReference>
<dbReference type="PANTHER" id="PTHR12786">
    <property type="entry name" value="SPLICING FACTOR SF3A-RELATED"/>
    <property type="match status" value="1"/>
</dbReference>
<evidence type="ECO:0000313" key="7">
    <source>
        <dbReference type="EMBL" id="KAJ7962570.1"/>
    </source>
</evidence>
<evidence type="ECO:0000256" key="5">
    <source>
        <dbReference type="SAM" id="MobiDB-lite"/>
    </source>
</evidence>
<reference evidence="7" key="1">
    <citation type="journal article" date="2023" name="Science">
        <title>Elucidation of the pathway for biosynthesis of saponin adjuvants from the soapbark tree.</title>
        <authorList>
            <person name="Reed J."/>
            <person name="Orme A."/>
            <person name="El-Demerdash A."/>
            <person name="Owen C."/>
            <person name="Martin L.B.B."/>
            <person name="Misra R.C."/>
            <person name="Kikuchi S."/>
            <person name="Rejzek M."/>
            <person name="Martin A.C."/>
            <person name="Harkess A."/>
            <person name="Leebens-Mack J."/>
            <person name="Louveau T."/>
            <person name="Stephenson M.J."/>
            <person name="Osbourn A."/>
        </authorList>
    </citation>
    <scope>NUCLEOTIDE SEQUENCE</scope>
    <source>
        <strain evidence="7">S10</strain>
    </source>
</reference>
<proteinExistence type="predicted"/>
<feature type="compositionally biased region" description="Acidic residues" evidence="5">
    <location>
        <begin position="86"/>
        <end position="99"/>
    </location>
</feature>
<protein>
    <submittedName>
        <fullName evidence="7">Splicing factor 3A subunit 3</fullName>
    </submittedName>
</protein>
<dbReference type="InterPro" id="IPR051421">
    <property type="entry name" value="RNA_Proc_DNA_Dmg_Regulator"/>
</dbReference>
<dbReference type="AlphaFoldDB" id="A0AAD7LQM8"/>
<keyword evidence="2" id="KW-0507">mRNA processing</keyword>
<gene>
    <name evidence="7" type="ORF">O6P43_017774</name>
</gene>
<evidence type="ECO:0000313" key="8">
    <source>
        <dbReference type="Proteomes" id="UP001163823"/>
    </source>
</evidence>
<dbReference type="Pfam" id="PF13297">
    <property type="entry name" value="SDE2_2C"/>
    <property type="match status" value="1"/>
</dbReference>
<dbReference type="Proteomes" id="UP001163823">
    <property type="component" value="Chromosome 7"/>
</dbReference>
<dbReference type="EMBL" id="JARAOO010000007">
    <property type="protein sequence ID" value="KAJ7962570.1"/>
    <property type="molecule type" value="Genomic_DNA"/>
</dbReference>
<name>A0AAD7LQM8_QUISA</name>
<feature type="domain" description="SDE2/SF3A3 SAP" evidence="6">
    <location>
        <begin position="256"/>
        <end position="326"/>
    </location>
</feature>
<keyword evidence="8" id="KW-1185">Reference proteome</keyword>
<evidence type="ECO:0000256" key="1">
    <source>
        <dbReference type="ARBA" id="ARBA00004123"/>
    </source>
</evidence>
<comment type="caution">
    <text evidence="7">The sequence shown here is derived from an EMBL/GenBank/DDBJ whole genome shotgun (WGS) entry which is preliminary data.</text>
</comment>
<comment type="subcellular location">
    <subcellularLocation>
        <location evidence="1">Nucleus</location>
    </subcellularLocation>
</comment>
<evidence type="ECO:0000256" key="3">
    <source>
        <dbReference type="ARBA" id="ARBA00023187"/>
    </source>
</evidence>
<dbReference type="GO" id="GO:0005634">
    <property type="term" value="C:nucleus"/>
    <property type="evidence" value="ECO:0007669"/>
    <property type="project" value="UniProtKB-SubCell"/>
</dbReference>
<feature type="region of interest" description="Disordered" evidence="5">
    <location>
        <begin position="49"/>
        <end position="165"/>
    </location>
</feature>
<keyword evidence="3" id="KW-0508">mRNA splicing</keyword>
<dbReference type="KEGG" id="qsa:O6P43_017774"/>
<evidence type="ECO:0000259" key="6">
    <source>
        <dbReference type="Pfam" id="PF13297"/>
    </source>
</evidence>
<dbReference type="GO" id="GO:0008380">
    <property type="term" value="P:RNA splicing"/>
    <property type="evidence" value="ECO:0007669"/>
    <property type="project" value="UniProtKB-KW"/>
</dbReference>
<keyword evidence="4" id="KW-0539">Nucleus</keyword>
<dbReference type="GO" id="GO:0006397">
    <property type="term" value="P:mRNA processing"/>
    <property type="evidence" value="ECO:0007669"/>
    <property type="project" value="UniProtKB-KW"/>
</dbReference>
<feature type="compositionally biased region" description="Basic and acidic residues" evidence="5">
    <location>
        <begin position="60"/>
        <end position="73"/>
    </location>
</feature>